<comment type="subcellular location">
    <subcellularLocation>
        <location evidence="3">Endoplasmic reticulum membrane</location>
    </subcellularLocation>
    <subcellularLocation>
        <location evidence="2">Microsome membrane</location>
    </subcellularLocation>
</comment>
<dbReference type="OMA" id="FHENNVK"/>
<dbReference type="GO" id="GO:0020037">
    <property type="term" value="F:heme binding"/>
    <property type="evidence" value="ECO:0007669"/>
    <property type="project" value="InterPro"/>
</dbReference>
<keyword evidence="10" id="KW-0408">Iron</keyword>
<evidence type="ECO:0000256" key="1">
    <source>
        <dbReference type="ARBA" id="ARBA00001971"/>
    </source>
</evidence>
<name>E2BW80_HARSA</name>
<protein>
    <submittedName>
        <fullName evidence="13">Probable cytochrome P450 6d5</fullName>
    </submittedName>
</protein>
<reference evidence="13 14" key="1">
    <citation type="journal article" date="2010" name="Science">
        <title>Genomic comparison of the ants Camponotus floridanus and Harpegnathos saltator.</title>
        <authorList>
            <person name="Bonasio R."/>
            <person name="Zhang G."/>
            <person name="Ye C."/>
            <person name="Mutti N.S."/>
            <person name="Fang X."/>
            <person name="Qin N."/>
            <person name="Donahue G."/>
            <person name="Yang P."/>
            <person name="Li Q."/>
            <person name="Li C."/>
            <person name="Zhang P."/>
            <person name="Huang Z."/>
            <person name="Berger S.L."/>
            <person name="Reinberg D."/>
            <person name="Wang J."/>
            <person name="Liebig J."/>
        </authorList>
    </citation>
    <scope>NUCLEOTIDE SEQUENCE [LARGE SCALE GENOMIC DNA]</scope>
    <source>
        <strain evidence="13 14">R22 G/1</strain>
    </source>
</reference>
<keyword evidence="5" id="KW-0349">Heme</keyword>
<dbReference type="PANTHER" id="PTHR24292">
    <property type="entry name" value="CYTOCHROME P450"/>
    <property type="match status" value="1"/>
</dbReference>
<evidence type="ECO:0000256" key="8">
    <source>
        <dbReference type="ARBA" id="ARBA00022848"/>
    </source>
</evidence>
<evidence type="ECO:0000256" key="12">
    <source>
        <dbReference type="ARBA" id="ARBA00023136"/>
    </source>
</evidence>
<keyword evidence="7" id="KW-0256">Endoplasmic reticulum</keyword>
<proteinExistence type="inferred from homology"/>
<evidence type="ECO:0000256" key="9">
    <source>
        <dbReference type="ARBA" id="ARBA00023002"/>
    </source>
</evidence>
<evidence type="ECO:0000256" key="11">
    <source>
        <dbReference type="ARBA" id="ARBA00023033"/>
    </source>
</evidence>
<evidence type="ECO:0000256" key="7">
    <source>
        <dbReference type="ARBA" id="ARBA00022824"/>
    </source>
</evidence>
<evidence type="ECO:0000313" key="14">
    <source>
        <dbReference type="Proteomes" id="UP000008237"/>
    </source>
</evidence>
<organism evidence="14">
    <name type="scientific">Harpegnathos saltator</name>
    <name type="common">Jerdon's jumping ant</name>
    <dbReference type="NCBI Taxonomy" id="610380"/>
    <lineage>
        <taxon>Eukaryota</taxon>
        <taxon>Metazoa</taxon>
        <taxon>Ecdysozoa</taxon>
        <taxon>Arthropoda</taxon>
        <taxon>Hexapoda</taxon>
        <taxon>Insecta</taxon>
        <taxon>Pterygota</taxon>
        <taxon>Neoptera</taxon>
        <taxon>Endopterygota</taxon>
        <taxon>Hymenoptera</taxon>
        <taxon>Apocrita</taxon>
        <taxon>Aculeata</taxon>
        <taxon>Formicoidea</taxon>
        <taxon>Formicidae</taxon>
        <taxon>Ponerinae</taxon>
        <taxon>Ponerini</taxon>
        <taxon>Harpegnathos</taxon>
    </lineage>
</organism>
<keyword evidence="6" id="KW-0479">Metal-binding</keyword>
<keyword evidence="9" id="KW-0560">Oxidoreductase</keyword>
<dbReference type="PANTHER" id="PTHR24292:SF54">
    <property type="entry name" value="CYP9F3-RELATED"/>
    <property type="match status" value="1"/>
</dbReference>
<keyword evidence="8" id="KW-0492">Microsome</keyword>
<evidence type="ECO:0000313" key="13">
    <source>
        <dbReference type="EMBL" id="EFN80112.1"/>
    </source>
</evidence>
<dbReference type="GO" id="GO:0004497">
    <property type="term" value="F:monooxygenase activity"/>
    <property type="evidence" value="ECO:0007669"/>
    <property type="project" value="UniProtKB-KW"/>
</dbReference>
<dbReference type="AlphaFoldDB" id="E2BW80"/>
<dbReference type="InParanoid" id="E2BW80"/>
<accession>E2BW80</accession>
<dbReference type="EMBL" id="GL451091">
    <property type="protein sequence ID" value="EFN80112.1"/>
    <property type="molecule type" value="Genomic_DNA"/>
</dbReference>
<sequence>MVLLCVSLILGALTLLFVYLTNNIKYWQKRGIPCANGALLGVGHMWDFITSKKSFQDCCHKIYNDNSNRSAVGFYNFTTPTLMVLDPELVKTVLQTKFTSFHENNVKVNPELDPLTKMPLKMTPIALLPKPEGGLWVSIRPL</sequence>
<dbReference type="InterPro" id="IPR050476">
    <property type="entry name" value="Insect_CytP450_Detox"/>
</dbReference>
<dbReference type="Proteomes" id="UP000008237">
    <property type="component" value="Unassembled WGS sequence"/>
</dbReference>
<evidence type="ECO:0000256" key="2">
    <source>
        <dbReference type="ARBA" id="ARBA00004524"/>
    </source>
</evidence>
<evidence type="ECO:0000256" key="3">
    <source>
        <dbReference type="ARBA" id="ARBA00004586"/>
    </source>
</evidence>
<evidence type="ECO:0000256" key="6">
    <source>
        <dbReference type="ARBA" id="ARBA00022723"/>
    </source>
</evidence>
<dbReference type="InterPro" id="IPR036396">
    <property type="entry name" value="Cyt_P450_sf"/>
</dbReference>
<evidence type="ECO:0000256" key="10">
    <source>
        <dbReference type="ARBA" id="ARBA00023004"/>
    </source>
</evidence>
<evidence type="ECO:0000256" key="5">
    <source>
        <dbReference type="ARBA" id="ARBA00022617"/>
    </source>
</evidence>
<dbReference type="SUPFAM" id="SSF48264">
    <property type="entry name" value="Cytochrome P450"/>
    <property type="match status" value="1"/>
</dbReference>
<keyword evidence="14" id="KW-1185">Reference proteome</keyword>
<evidence type="ECO:0000256" key="4">
    <source>
        <dbReference type="ARBA" id="ARBA00010617"/>
    </source>
</evidence>
<keyword evidence="12" id="KW-0472">Membrane</keyword>
<dbReference type="Gene3D" id="1.10.630.10">
    <property type="entry name" value="Cytochrome P450"/>
    <property type="match status" value="1"/>
</dbReference>
<dbReference type="GO" id="GO:0005506">
    <property type="term" value="F:iron ion binding"/>
    <property type="evidence" value="ECO:0007669"/>
    <property type="project" value="InterPro"/>
</dbReference>
<dbReference type="GO" id="GO:0005789">
    <property type="term" value="C:endoplasmic reticulum membrane"/>
    <property type="evidence" value="ECO:0007669"/>
    <property type="project" value="UniProtKB-SubCell"/>
</dbReference>
<dbReference type="GO" id="GO:0016705">
    <property type="term" value="F:oxidoreductase activity, acting on paired donors, with incorporation or reduction of molecular oxygen"/>
    <property type="evidence" value="ECO:0007669"/>
    <property type="project" value="InterPro"/>
</dbReference>
<comment type="cofactor">
    <cofactor evidence="1">
        <name>heme</name>
        <dbReference type="ChEBI" id="CHEBI:30413"/>
    </cofactor>
</comment>
<gene>
    <name evidence="13" type="ORF">EAI_06531</name>
</gene>
<comment type="similarity">
    <text evidence="4">Belongs to the cytochrome P450 family.</text>
</comment>
<dbReference type="OrthoDB" id="2789670at2759"/>
<keyword evidence="11" id="KW-0503">Monooxygenase</keyword>